<dbReference type="PANTHER" id="PTHR15454:SF56">
    <property type="entry name" value="PROTEIN PHOSPHATASE 1 REGULATORY SUBUNIT 7-RELATED"/>
    <property type="match status" value="1"/>
</dbReference>
<feature type="compositionally biased region" description="Basic and acidic residues" evidence="3">
    <location>
        <begin position="448"/>
        <end position="462"/>
    </location>
</feature>
<sequence>MQRGKIRQQHKAIADVAEKPKIKKLTKEKVADEHNSATDHLDLAHRGIETIETNAFDAATALKRLDLSANKLTRIAFTHNMSLTQLKITSNVLVDAGIVDLSFCKQLVTLDLSDNKLARLPGASLRHCTGLRALVLTKNAMTSLEWVPSLPGLTSLIVSHNRITEISAKSIGKLKGLTKLQLYCTPPSILSMSLNQYGHCNYRSSHNKLTELLDLSALEQLTELRASNNQLTALPASINHNVNLKIVDVCHNHIDTFDGLDQWTSLAQLKQLNLRGNPICGQNSTLPMELVDSAKEKEEDATVSQVDLAERKALDKKNKLYNFKMKRLFPALIVRDGQRIQDKRTHGNDEYFCVLRYVAPPPEPKAPKPVKKDATASAAAETTDGQKTKKKRRKESKDEAVEDEGRRHAGETLDDVKKAAKKAKKDKKRAAQDETATDIIQTAKRSKKDREAAESKGSKDGKVSVVAAKELATTTPKDMKHGDKSEGVEGNDEHGEKPAKKEKGRKKKEKYAKDSGVLSVVHVKKSAKSAAVSSTATAPVDFTQLDTSGGVGMGGESSWD</sequence>
<dbReference type="Gene3D" id="3.80.10.10">
    <property type="entry name" value="Ribonuclease Inhibitor"/>
    <property type="match status" value="2"/>
</dbReference>
<organism evidence="4 5">
    <name type="scientific">Aphanomyces astaci</name>
    <name type="common">Crayfish plague agent</name>
    <dbReference type="NCBI Taxonomy" id="112090"/>
    <lineage>
        <taxon>Eukaryota</taxon>
        <taxon>Sar</taxon>
        <taxon>Stramenopiles</taxon>
        <taxon>Oomycota</taxon>
        <taxon>Saprolegniomycetes</taxon>
        <taxon>Saprolegniales</taxon>
        <taxon>Verrucalvaceae</taxon>
        <taxon>Aphanomyces</taxon>
    </lineage>
</organism>
<dbReference type="InterPro" id="IPR032675">
    <property type="entry name" value="LRR_dom_sf"/>
</dbReference>
<dbReference type="VEuPathDB" id="FungiDB:H257_11257"/>
<dbReference type="Pfam" id="PF13855">
    <property type="entry name" value="LRR_8"/>
    <property type="match status" value="2"/>
</dbReference>
<gene>
    <name evidence="4" type="ORF">DYB34_011686</name>
</gene>
<feature type="compositionally biased region" description="Basic and acidic residues" evidence="3">
    <location>
        <begin position="395"/>
        <end position="418"/>
    </location>
</feature>
<dbReference type="SMART" id="SM00364">
    <property type="entry name" value="LRR_BAC"/>
    <property type="match status" value="3"/>
</dbReference>
<evidence type="ECO:0000313" key="4">
    <source>
        <dbReference type="EMBL" id="RHY43515.1"/>
    </source>
</evidence>
<evidence type="ECO:0000256" key="1">
    <source>
        <dbReference type="ARBA" id="ARBA00022614"/>
    </source>
</evidence>
<name>A0A3R7AKX2_APHAT</name>
<feature type="compositionally biased region" description="Basic and acidic residues" evidence="3">
    <location>
        <begin position="477"/>
        <end position="501"/>
    </location>
</feature>
<dbReference type="SMART" id="SM00369">
    <property type="entry name" value="LRR_TYP"/>
    <property type="match status" value="5"/>
</dbReference>
<dbReference type="PANTHER" id="PTHR15454">
    <property type="entry name" value="NISCHARIN RELATED"/>
    <property type="match status" value="1"/>
</dbReference>
<comment type="caution">
    <text evidence="4">The sequence shown here is derived from an EMBL/GenBank/DDBJ whole genome shotgun (WGS) entry which is preliminary data.</text>
</comment>
<dbReference type="InterPro" id="IPR003591">
    <property type="entry name" value="Leu-rich_rpt_typical-subtyp"/>
</dbReference>
<dbReference type="GO" id="GO:0005737">
    <property type="term" value="C:cytoplasm"/>
    <property type="evidence" value="ECO:0007669"/>
    <property type="project" value="TreeGrafter"/>
</dbReference>
<dbReference type="AlphaFoldDB" id="A0A3R7AKX2"/>
<dbReference type="EMBL" id="QUTB01008087">
    <property type="protein sequence ID" value="RHY43515.1"/>
    <property type="molecule type" value="Genomic_DNA"/>
</dbReference>
<proteinExistence type="predicted"/>
<evidence type="ECO:0000256" key="3">
    <source>
        <dbReference type="SAM" id="MobiDB-lite"/>
    </source>
</evidence>
<feature type="compositionally biased region" description="Basic residues" evidence="3">
    <location>
        <begin position="419"/>
        <end position="428"/>
    </location>
</feature>
<protein>
    <submittedName>
        <fullName evidence="4">Uncharacterized protein</fullName>
    </submittedName>
</protein>
<dbReference type="InterPro" id="IPR001611">
    <property type="entry name" value="Leu-rich_rpt"/>
</dbReference>
<dbReference type="PROSITE" id="PS51450">
    <property type="entry name" value="LRR"/>
    <property type="match status" value="1"/>
</dbReference>
<accession>A0A3R7AKX2</accession>
<reference evidence="4 5" key="1">
    <citation type="submission" date="2018-08" db="EMBL/GenBank/DDBJ databases">
        <title>Aphanomyces genome sequencing and annotation.</title>
        <authorList>
            <person name="Minardi D."/>
            <person name="Oidtmann B."/>
            <person name="Van Der Giezen M."/>
            <person name="Studholme D.J."/>
        </authorList>
    </citation>
    <scope>NUCLEOTIDE SEQUENCE [LARGE SCALE GENOMIC DNA]</scope>
    <source>
        <strain evidence="4 5">Si</strain>
    </source>
</reference>
<keyword evidence="1" id="KW-0433">Leucine-rich repeat</keyword>
<evidence type="ECO:0000256" key="2">
    <source>
        <dbReference type="ARBA" id="ARBA00022737"/>
    </source>
</evidence>
<evidence type="ECO:0000313" key="5">
    <source>
        <dbReference type="Proteomes" id="UP000283543"/>
    </source>
</evidence>
<feature type="compositionally biased region" description="Low complexity" evidence="3">
    <location>
        <begin position="528"/>
        <end position="538"/>
    </location>
</feature>
<keyword evidence="2" id="KW-0677">Repeat</keyword>
<dbReference type="Proteomes" id="UP000283543">
    <property type="component" value="Unassembled WGS sequence"/>
</dbReference>
<feature type="compositionally biased region" description="Gly residues" evidence="3">
    <location>
        <begin position="549"/>
        <end position="560"/>
    </location>
</feature>
<dbReference type="SUPFAM" id="SSF52047">
    <property type="entry name" value="RNI-like"/>
    <property type="match status" value="1"/>
</dbReference>
<feature type="region of interest" description="Disordered" evidence="3">
    <location>
        <begin position="361"/>
        <end position="560"/>
    </location>
</feature>